<evidence type="ECO:0000256" key="1">
    <source>
        <dbReference type="SAM" id="MobiDB-lite"/>
    </source>
</evidence>
<accession>A0A6J5LJ42</accession>
<organism evidence="2">
    <name type="scientific">uncultured Caudovirales phage</name>
    <dbReference type="NCBI Taxonomy" id="2100421"/>
    <lineage>
        <taxon>Viruses</taxon>
        <taxon>Duplodnaviria</taxon>
        <taxon>Heunggongvirae</taxon>
        <taxon>Uroviricota</taxon>
        <taxon>Caudoviricetes</taxon>
        <taxon>Peduoviridae</taxon>
        <taxon>Maltschvirus</taxon>
        <taxon>Maltschvirus maltsch</taxon>
    </lineage>
</organism>
<sequence length="422" mass="46450">MAYLMTDMAAGGQAALQLQQTMAAAPNVQQVEANKMQAQGLAIQQEQANLEKTKLANLVSESGFKTDEESKLKLRGYMQTPEAQQALKEQDYSTIFKNSGAILMQNNKVEEGIKWITAGKNLDSKKIADRQTAIAADMAEAETAIAVLDSLPKEKHALAIENLPENSKKALINLIGEASWNKFTPEEKIAATHEILTKSRSGKAKELKEVELEKARINAETRERIAEMNNATRLQIKSMGNDHLGSDRSMRDWNLYTKAQEAIERTGKKTLEKLDEAVDKADAAMTASIPWYSSNPSKEATAAYTKAIEARDNFKRDQIKKEINLATSAPDFAGKNIILENLQQQLALYPKEVTPIKLEEDKPEAKPAPAPTAKPVPSNKDSGTKTAPIAMPKSAAEAVDGKYYTTKAGVRKWDAKTQTFVE</sequence>
<protein>
    <submittedName>
        <fullName evidence="2">Uncharacterized protein</fullName>
    </submittedName>
</protein>
<name>A0A6J5LJ42_9CAUD</name>
<gene>
    <name evidence="2" type="ORF">UFOVP252_59</name>
</gene>
<dbReference type="EMBL" id="LR796273">
    <property type="protein sequence ID" value="CAB4133136.1"/>
    <property type="molecule type" value="Genomic_DNA"/>
</dbReference>
<feature type="region of interest" description="Disordered" evidence="1">
    <location>
        <begin position="359"/>
        <end position="392"/>
    </location>
</feature>
<reference evidence="2" key="1">
    <citation type="submission" date="2020-04" db="EMBL/GenBank/DDBJ databases">
        <authorList>
            <person name="Chiriac C."/>
            <person name="Salcher M."/>
            <person name="Ghai R."/>
            <person name="Kavagutti S V."/>
        </authorList>
    </citation>
    <scope>NUCLEOTIDE SEQUENCE</scope>
</reference>
<proteinExistence type="predicted"/>
<evidence type="ECO:0000313" key="2">
    <source>
        <dbReference type="EMBL" id="CAB4133136.1"/>
    </source>
</evidence>